<dbReference type="GO" id="GO:0120010">
    <property type="term" value="P:intermembrane phospholipid transfer"/>
    <property type="evidence" value="ECO:0007669"/>
    <property type="project" value="TreeGrafter"/>
</dbReference>
<sequence length="259" mass="27126">MPTARDLLAAMIVAPLLCGMPSAAAQMAPGMGDGGWLDGYNRLIFRFNAAFDHGIDLASSWLRGAEPTPTAPPPPTAPPRRVRGGVGNMMSNLVNEPITVVSSLAVADLPTAWTATRRFAVNSTEGFLGWYDYAAARGLPPVHADIGLSLCRYGVGEGGYVVLPLIGPRTVRDAVADVVLVNAILWTALATALGTGATLQTIVIAETVEIAADIVATRQIDPQAKALGAGEYGATRAEYLRQRRLRCGIPVAAGERPGL</sequence>
<name>A0A3N1KP90_9PROT</name>
<evidence type="ECO:0000256" key="2">
    <source>
        <dbReference type="ARBA" id="ARBA00022729"/>
    </source>
</evidence>
<dbReference type="PANTHER" id="PTHR30035:SF3">
    <property type="entry name" value="INTERMEMBRANE PHOSPHOLIPID TRANSPORT SYSTEM LIPOPROTEIN MLAA"/>
    <property type="match status" value="1"/>
</dbReference>
<dbReference type="Proteomes" id="UP000278222">
    <property type="component" value="Unassembled WGS sequence"/>
</dbReference>
<dbReference type="AlphaFoldDB" id="A0A3N1KP90"/>
<evidence type="ECO:0000256" key="3">
    <source>
        <dbReference type="SAM" id="SignalP"/>
    </source>
</evidence>
<dbReference type="Pfam" id="PF04333">
    <property type="entry name" value="MlaA"/>
    <property type="match status" value="1"/>
</dbReference>
<dbReference type="EMBL" id="RJKX01000018">
    <property type="protein sequence ID" value="ROP81167.1"/>
    <property type="molecule type" value="Genomic_DNA"/>
</dbReference>
<feature type="chain" id="PRO_5018168805" evidence="3">
    <location>
        <begin position="26"/>
        <end position="259"/>
    </location>
</feature>
<evidence type="ECO:0000313" key="4">
    <source>
        <dbReference type="EMBL" id="ROP81167.1"/>
    </source>
</evidence>
<dbReference type="RefSeq" id="WP_170216700.1">
    <property type="nucleotide sequence ID" value="NZ_RJKX01000018.1"/>
</dbReference>
<comment type="similarity">
    <text evidence="1">Belongs to the MlaA family.</text>
</comment>
<comment type="caution">
    <text evidence="4">The sequence shown here is derived from an EMBL/GenBank/DDBJ whole genome shotgun (WGS) entry which is preliminary data.</text>
</comment>
<reference evidence="4 5" key="1">
    <citation type="submission" date="2018-11" db="EMBL/GenBank/DDBJ databases">
        <title>Genomic Encyclopedia of Type Strains, Phase IV (KMG-IV): sequencing the most valuable type-strain genomes for metagenomic binning, comparative biology and taxonomic classification.</title>
        <authorList>
            <person name="Goeker M."/>
        </authorList>
    </citation>
    <scope>NUCLEOTIDE SEQUENCE [LARGE SCALE GENOMIC DNA]</scope>
    <source>
        <strain evidence="4 5">DSM 5900</strain>
    </source>
</reference>
<keyword evidence="2 3" id="KW-0732">Signal</keyword>
<evidence type="ECO:0000256" key="1">
    <source>
        <dbReference type="ARBA" id="ARBA00010634"/>
    </source>
</evidence>
<feature type="signal peptide" evidence="3">
    <location>
        <begin position="1"/>
        <end position="25"/>
    </location>
</feature>
<gene>
    <name evidence="4" type="ORF">EDC65_5022</name>
</gene>
<evidence type="ECO:0000313" key="5">
    <source>
        <dbReference type="Proteomes" id="UP000278222"/>
    </source>
</evidence>
<dbReference type="PANTHER" id="PTHR30035">
    <property type="entry name" value="LIPOPROTEIN VACJ-RELATED"/>
    <property type="match status" value="1"/>
</dbReference>
<organism evidence="4 5">
    <name type="scientific">Stella humosa</name>
    <dbReference type="NCBI Taxonomy" id="94"/>
    <lineage>
        <taxon>Bacteria</taxon>
        <taxon>Pseudomonadati</taxon>
        <taxon>Pseudomonadota</taxon>
        <taxon>Alphaproteobacteria</taxon>
        <taxon>Rhodospirillales</taxon>
        <taxon>Stellaceae</taxon>
        <taxon>Stella</taxon>
    </lineage>
</organism>
<proteinExistence type="inferred from homology"/>
<dbReference type="InterPro" id="IPR007428">
    <property type="entry name" value="MlaA"/>
</dbReference>
<accession>A0A3N1KP90</accession>
<protein>
    <submittedName>
        <fullName evidence="4">Phospholipid-binding lipoprotein MlaA</fullName>
    </submittedName>
</protein>
<keyword evidence="5" id="KW-1185">Reference proteome</keyword>
<dbReference type="GO" id="GO:0016020">
    <property type="term" value="C:membrane"/>
    <property type="evidence" value="ECO:0007669"/>
    <property type="project" value="InterPro"/>
</dbReference>
<dbReference type="PRINTS" id="PR01805">
    <property type="entry name" value="VACJLIPOPROT"/>
</dbReference>
<keyword evidence="4" id="KW-0449">Lipoprotein</keyword>